<proteinExistence type="predicted"/>
<feature type="domain" description="PLD phosphodiesterase" evidence="1">
    <location>
        <begin position="277"/>
        <end position="304"/>
    </location>
</feature>
<reference evidence="2 3" key="1">
    <citation type="submission" date="2015-07" db="EMBL/GenBank/DDBJ databases">
        <title>Genome analysis of myxobacterium Chondromyces crocatus Cm c5 reveals a high potential for natural compound synthesis and the genetic basis for the loss of fruiting body formation.</title>
        <authorList>
            <person name="Zaburannyi N."/>
            <person name="Bunk B."/>
            <person name="Maier J."/>
            <person name="Overmann J."/>
            <person name="Mueller R."/>
        </authorList>
    </citation>
    <scope>NUCLEOTIDE SEQUENCE [LARGE SCALE GENOMIC DNA]</scope>
    <source>
        <strain evidence="2 3">Cm c5</strain>
    </source>
</reference>
<dbReference type="PANTHER" id="PTHR10185">
    <property type="entry name" value="PHOSPHOLIPASE D - RELATED"/>
    <property type="match status" value="1"/>
</dbReference>
<dbReference type="GO" id="GO:0006793">
    <property type="term" value="P:phosphorus metabolic process"/>
    <property type="evidence" value="ECO:0007669"/>
    <property type="project" value="UniProtKB-ARBA"/>
</dbReference>
<dbReference type="AlphaFoldDB" id="A0A0K1EP19"/>
<dbReference type="PROSITE" id="PS50035">
    <property type="entry name" value="PLD"/>
    <property type="match status" value="2"/>
</dbReference>
<dbReference type="KEGG" id="ccro:CMC5_068870"/>
<dbReference type="Pfam" id="PF13091">
    <property type="entry name" value="PLDc_2"/>
    <property type="match status" value="2"/>
</dbReference>
<dbReference type="SUPFAM" id="SSF56024">
    <property type="entry name" value="Phospholipase D/nuclease"/>
    <property type="match status" value="2"/>
</dbReference>
<dbReference type="InterPro" id="IPR025202">
    <property type="entry name" value="PLD-like_dom"/>
</dbReference>
<dbReference type="CDD" id="cd09107">
    <property type="entry name" value="PLDc_vPLD3_4_5_like_2"/>
    <property type="match status" value="1"/>
</dbReference>
<dbReference type="InterPro" id="IPR050874">
    <property type="entry name" value="Diverse_PLD-related"/>
</dbReference>
<organism evidence="2 3">
    <name type="scientific">Chondromyces crocatus</name>
    <dbReference type="NCBI Taxonomy" id="52"/>
    <lineage>
        <taxon>Bacteria</taxon>
        <taxon>Pseudomonadati</taxon>
        <taxon>Myxococcota</taxon>
        <taxon>Polyangia</taxon>
        <taxon>Polyangiales</taxon>
        <taxon>Polyangiaceae</taxon>
        <taxon>Chondromyces</taxon>
    </lineage>
</organism>
<evidence type="ECO:0000259" key="1">
    <source>
        <dbReference type="PROSITE" id="PS50035"/>
    </source>
</evidence>
<dbReference type="PANTHER" id="PTHR10185:SF17">
    <property type="entry name" value="GM01519P-RELATED"/>
    <property type="match status" value="1"/>
</dbReference>
<dbReference type="Proteomes" id="UP000067626">
    <property type="component" value="Chromosome"/>
</dbReference>
<protein>
    <submittedName>
        <fullName evidence="2">Phospholipase D</fullName>
    </submittedName>
</protein>
<evidence type="ECO:0000313" key="3">
    <source>
        <dbReference type="Proteomes" id="UP000067626"/>
    </source>
</evidence>
<dbReference type="InterPro" id="IPR001736">
    <property type="entry name" value="PLipase_D/transphosphatidylase"/>
</dbReference>
<dbReference type="SMART" id="SM00155">
    <property type="entry name" value="PLDc"/>
    <property type="match status" value="2"/>
</dbReference>
<sequence length="361" mass="39859">MIQGATTTLDIAQFYISDAPGSRLGPILGDVEAAAARGVQVRILVDEIFYRRYPDAADHLATRPGVTVRRFDGQKNMGGVLHAKYMLVDGRETYLGSQNFDWRALEHIYELGLRVRLPSVTATFEQVFALDWALAGGDATAALQAGAGAETTPAGVIEMKQEGERLRLLPVASPRGFLPGEVSWDLPRMRAMLDASRTSVELQLLSYRAAMRDGSPFPDLDESLRRAAERGVRVRLLVADWSKREDTSRALKALADVPGIEVKFISIPRWSGGFIPFARVAHAKYLVVDGREAWVGTSNWEGDYFTKSRNVGLILEGGVIPRQLGGIFRQLWDGPYVERVNPRATYVAPDIERESPVPPPL</sequence>
<feature type="domain" description="PLD phosphodiesterase" evidence="1">
    <location>
        <begin position="77"/>
        <end position="104"/>
    </location>
</feature>
<name>A0A0K1EP19_CHOCO</name>
<dbReference type="GO" id="GO:0003824">
    <property type="term" value="F:catalytic activity"/>
    <property type="evidence" value="ECO:0007669"/>
    <property type="project" value="InterPro"/>
</dbReference>
<dbReference type="STRING" id="52.CMC5_068870"/>
<keyword evidence="3" id="KW-1185">Reference proteome</keyword>
<gene>
    <name evidence="2" type="ORF">CMC5_068870</name>
</gene>
<evidence type="ECO:0000313" key="2">
    <source>
        <dbReference type="EMBL" id="AKT42660.1"/>
    </source>
</evidence>
<dbReference type="Gene3D" id="3.30.870.10">
    <property type="entry name" value="Endonuclease Chain A"/>
    <property type="match status" value="2"/>
</dbReference>
<accession>A0A0K1EP19</accession>
<dbReference type="EMBL" id="CP012159">
    <property type="protein sequence ID" value="AKT42660.1"/>
    <property type="molecule type" value="Genomic_DNA"/>
</dbReference>